<protein>
    <submittedName>
        <fullName evidence="1">NAD(P)-binding protein</fullName>
    </submittedName>
</protein>
<name>A0ACD3A980_9AGAR</name>
<gene>
    <name evidence="1" type="ORF">BDN72DRAFT_883193</name>
</gene>
<evidence type="ECO:0000313" key="1">
    <source>
        <dbReference type="EMBL" id="TFK61372.1"/>
    </source>
</evidence>
<dbReference type="EMBL" id="ML208666">
    <property type="protein sequence ID" value="TFK61372.1"/>
    <property type="molecule type" value="Genomic_DNA"/>
</dbReference>
<keyword evidence="2" id="KW-1185">Reference proteome</keyword>
<evidence type="ECO:0000313" key="2">
    <source>
        <dbReference type="Proteomes" id="UP000308600"/>
    </source>
</evidence>
<reference evidence="1 2" key="1">
    <citation type="journal article" date="2019" name="Nat. Ecol. Evol.">
        <title>Megaphylogeny resolves global patterns of mushroom evolution.</title>
        <authorList>
            <person name="Varga T."/>
            <person name="Krizsan K."/>
            <person name="Foldi C."/>
            <person name="Dima B."/>
            <person name="Sanchez-Garcia M."/>
            <person name="Sanchez-Ramirez S."/>
            <person name="Szollosi G.J."/>
            <person name="Szarkandi J.G."/>
            <person name="Papp V."/>
            <person name="Albert L."/>
            <person name="Andreopoulos W."/>
            <person name="Angelini C."/>
            <person name="Antonin V."/>
            <person name="Barry K.W."/>
            <person name="Bougher N.L."/>
            <person name="Buchanan P."/>
            <person name="Buyck B."/>
            <person name="Bense V."/>
            <person name="Catcheside P."/>
            <person name="Chovatia M."/>
            <person name="Cooper J."/>
            <person name="Damon W."/>
            <person name="Desjardin D."/>
            <person name="Finy P."/>
            <person name="Geml J."/>
            <person name="Haridas S."/>
            <person name="Hughes K."/>
            <person name="Justo A."/>
            <person name="Karasinski D."/>
            <person name="Kautmanova I."/>
            <person name="Kiss B."/>
            <person name="Kocsube S."/>
            <person name="Kotiranta H."/>
            <person name="LaButti K.M."/>
            <person name="Lechner B.E."/>
            <person name="Liimatainen K."/>
            <person name="Lipzen A."/>
            <person name="Lukacs Z."/>
            <person name="Mihaltcheva S."/>
            <person name="Morgado L.N."/>
            <person name="Niskanen T."/>
            <person name="Noordeloos M.E."/>
            <person name="Ohm R.A."/>
            <person name="Ortiz-Santana B."/>
            <person name="Ovrebo C."/>
            <person name="Racz N."/>
            <person name="Riley R."/>
            <person name="Savchenko A."/>
            <person name="Shiryaev A."/>
            <person name="Soop K."/>
            <person name="Spirin V."/>
            <person name="Szebenyi C."/>
            <person name="Tomsovsky M."/>
            <person name="Tulloss R.E."/>
            <person name="Uehling J."/>
            <person name="Grigoriev I.V."/>
            <person name="Vagvolgyi C."/>
            <person name="Papp T."/>
            <person name="Martin F.M."/>
            <person name="Miettinen O."/>
            <person name="Hibbett D.S."/>
            <person name="Nagy L.G."/>
        </authorList>
    </citation>
    <scope>NUCLEOTIDE SEQUENCE [LARGE SCALE GENOMIC DNA]</scope>
    <source>
        <strain evidence="1 2">NL-1719</strain>
    </source>
</reference>
<sequence length="279" mass="30005">MTILITGGTGRTGTLLAHKLHSAGHSILIASRSGSAPAPLKGVKLDWFDPSTFENPFNADSNIDKVYIIVPRATDVLSPLKPFIDLAVSKGVKRFVLLSGSLASPGGLGPGKIHEYLAGLGVEYGVLRPALFSENLAAFFVPGIRQRDEIVTATQDGKVPFVAVDDIVDAAFHFLTITKIENPQLFVHGPDLLSYDQVAEILSEALGRKISHRKVTVPEVVGVWKGYGVPEDVAKMLAGMDGMVAQGSLEKVVEIKEQHVSKVHLADWVAQRKAIWAKA</sequence>
<organism evidence="1 2">
    <name type="scientific">Pluteus cervinus</name>
    <dbReference type="NCBI Taxonomy" id="181527"/>
    <lineage>
        <taxon>Eukaryota</taxon>
        <taxon>Fungi</taxon>
        <taxon>Dikarya</taxon>
        <taxon>Basidiomycota</taxon>
        <taxon>Agaricomycotina</taxon>
        <taxon>Agaricomycetes</taxon>
        <taxon>Agaricomycetidae</taxon>
        <taxon>Agaricales</taxon>
        <taxon>Pluteineae</taxon>
        <taxon>Pluteaceae</taxon>
        <taxon>Pluteus</taxon>
    </lineage>
</organism>
<dbReference type="Proteomes" id="UP000308600">
    <property type="component" value="Unassembled WGS sequence"/>
</dbReference>
<accession>A0ACD3A980</accession>
<proteinExistence type="predicted"/>